<feature type="domain" description="Signal transduction histidine kinase HWE region" evidence="8">
    <location>
        <begin position="10"/>
        <end position="91"/>
    </location>
</feature>
<evidence type="ECO:0000256" key="5">
    <source>
        <dbReference type="ARBA" id="ARBA00022741"/>
    </source>
</evidence>
<evidence type="ECO:0000256" key="7">
    <source>
        <dbReference type="ARBA" id="ARBA00022840"/>
    </source>
</evidence>
<dbReference type="RefSeq" id="WP_283407160.1">
    <property type="nucleotide sequence ID" value="NZ_FXUI01000022.1"/>
</dbReference>
<proteinExistence type="predicted"/>
<evidence type="ECO:0000313" key="9">
    <source>
        <dbReference type="EMBL" id="SMP82179.1"/>
    </source>
</evidence>
<gene>
    <name evidence="9" type="ORF">SAMN06296065_1223</name>
</gene>
<keyword evidence="4" id="KW-0808">Transferase</keyword>
<comment type="catalytic activity">
    <reaction evidence="1">
        <text>ATP + protein L-histidine = ADP + protein N-phospho-L-histidine.</text>
        <dbReference type="EC" id="2.7.13.3"/>
    </reaction>
</comment>
<keyword evidence="5" id="KW-0547">Nucleotide-binding</keyword>
<dbReference type="Pfam" id="PF07536">
    <property type="entry name" value="HWE_HK"/>
    <property type="match status" value="1"/>
</dbReference>
<dbReference type="PANTHER" id="PTHR41523:SF7">
    <property type="entry name" value="HISTIDINE KINASE"/>
    <property type="match status" value="1"/>
</dbReference>
<evidence type="ECO:0000256" key="3">
    <source>
        <dbReference type="ARBA" id="ARBA00022553"/>
    </source>
</evidence>
<evidence type="ECO:0000313" key="10">
    <source>
        <dbReference type="Proteomes" id="UP001157910"/>
    </source>
</evidence>
<dbReference type="EC" id="2.7.13.3" evidence="2"/>
<keyword evidence="6 9" id="KW-0418">Kinase</keyword>
<dbReference type="InterPro" id="IPR036890">
    <property type="entry name" value="HATPase_C_sf"/>
</dbReference>
<reference evidence="9 10" key="1">
    <citation type="submission" date="2017-05" db="EMBL/GenBank/DDBJ databases">
        <authorList>
            <person name="Varghese N."/>
            <person name="Submissions S."/>
        </authorList>
    </citation>
    <scope>NUCLEOTIDE SEQUENCE [LARGE SCALE GENOMIC DNA]</scope>
    <source>
        <strain evidence="9 10">SM16</strain>
    </source>
</reference>
<dbReference type="Proteomes" id="UP001157910">
    <property type="component" value="Unassembled WGS sequence"/>
</dbReference>
<dbReference type="PANTHER" id="PTHR41523">
    <property type="entry name" value="TWO-COMPONENT SYSTEM SENSOR PROTEIN"/>
    <property type="match status" value="1"/>
</dbReference>
<evidence type="ECO:0000259" key="8">
    <source>
        <dbReference type="SMART" id="SM00911"/>
    </source>
</evidence>
<comment type="caution">
    <text evidence="9">The sequence shown here is derived from an EMBL/GenBank/DDBJ whole genome shotgun (WGS) entry which is preliminary data.</text>
</comment>
<sequence>MVDTETRIRELEHRFRNILTVVRSLVSQSLQAADSIEDARSTIDERLAALGNATEQLLSHNWQAAPLPALAENALGHFTLYAERLRLHGPTVTIGPRAAMTLTLAFHELATNAIKYGSLSNEAGTIELTWKVLDSGTEAELWMQWAERGGPPVVRPERRGFGSRLICTAVSRSLRGRAEMEFPPRASCGPCSLLWLRSSYDRMRIWDTPTLSLGFIAHACLSGPRSLLDRVPLATLIVSFVRVLKSGARLYVQTAFPRNNGFGKSYGACAPAARRGDYHAHVSAPVRRSGDQGAV</sequence>
<dbReference type="Gene3D" id="3.30.565.10">
    <property type="entry name" value="Histidine kinase-like ATPase, C-terminal domain"/>
    <property type="match status" value="1"/>
</dbReference>
<dbReference type="GO" id="GO:0016301">
    <property type="term" value="F:kinase activity"/>
    <property type="evidence" value="ECO:0007669"/>
    <property type="project" value="UniProtKB-KW"/>
</dbReference>
<keyword evidence="7" id="KW-0067">ATP-binding</keyword>
<dbReference type="SMART" id="SM00911">
    <property type="entry name" value="HWE_HK"/>
    <property type="match status" value="1"/>
</dbReference>
<evidence type="ECO:0000256" key="4">
    <source>
        <dbReference type="ARBA" id="ARBA00022679"/>
    </source>
</evidence>
<evidence type="ECO:0000256" key="2">
    <source>
        <dbReference type="ARBA" id="ARBA00012438"/>
    </source>
</evidence>
<evidence type="ECO:0000256" key="1">
    <source>
        <dbReference type="ARBA" id="ARBA00000085"/>
    </source>
</evidence>
<keyword evidence="3" id="KW-0597">Phosphoprotein</keyword>
<dbReference type="EMBL" id="FXUI01000022">
    <property type="protein sequence ID" value="SMP82179.1"/>
    <property type="molecule type" value="Genomic_DNA"/>
</dbReference>
<keyword evidence="10" id="KW-1185">Reference proteome</keyword>
<protein>
    <recommendedName>
        <fullName evidence="2">histidine kinase</fullName>
        <ecNumber evidence="2">2.7.13.3</ecNumber>
    </recommendedName>
</protein>
<organism evidence="9 10">
    <name type="scientific">Novosphingobium panipatense</name>
    <dbReference type="NCBI Taxonomy" id="428991"/>
    <lineage>
        <taxon>Bacteria</taxon>
        <taxon>Pseudomonadati</taxon>
        <taxon>Pseudomonadota</taxon>
        <taxon>Alphaproteobacteria</taxon>
        <taxon>Sphingomonadales</taxon>
        <taxon>Sphingomonadaceae</taxon>
        <taxon>Novosphingobium</taxon>
    </lineage>
</organism>
<evidence type="ECO:0000256" key="6">
    <source>
        <dbReference type="ARBA" id="ARBA00022777"/>
    </source>
</evidence>
<name>A0ABY1QY86_9SPHN</name>
<dbReference type="InterPro" id="IPR011102">
    <property type="entry name" value="Sig_transdc_His_kinase_HWE"/>
</dbReference>
<accession>A0ABY1QY86</accession>